<evidence type="ECO:0000259" key="6">
    <source>
        <dbReference type="PROSITE" id="PS50839"/>
    </source>
</evidence>
<dbReference type="Gene3D" id="3.30.70.270">
    <property type="match status" value="1"/>
</dbReference>
<accession>A0A2W1JNZ4</accession>
<dbReference type="CDD" id="cd01949">
    <property type="entry name" value="GGDEF"/>
    <property type="match status" value="1"/>
</dbReference>
<keyword evidence="4 5" id="KW-0472">Membrane</keyword>
<dbReference type="InterPro" id="IPR042240">
    <property type="entry name" value="CHASE_sf"/>
</dbReference>
<evidence type="ECO:0000313" key="9">
    <source>
        <dbReference type="Proteomes" id="UP000248857"/>
    </source>
</evidence>
<reference evidence="8 9" key="1">
    <citation type="journal article" date="2018" name="Sci. Rep.">
        <title>A novel species of the marine cyanobacterium Acaryochloris with a unique pigment content and lifestyle.</title>
        <authorList>
            <person name="Partensky F."/>
            <person name="Six C."/>
            <person name="Ratin M."/>
            <person name="Garczarek L."/>
            <person name="Vaulot D."/>
            <person name="Probert I."/>
            <person name="Calteau A."/>
            <person name="Gourvil P."/>
            <person name="Marie D."/>
            <person name="Grebert T."/>
            <person name="Bouchier C."/>
            <person name="Le Panse S."/>
            <person name="Gachenot M."/>
            <person name="Rodriguez F."/>
            <person name="Garrido J.L."/>
        </authorList>
    </citation>
    <scope>NUCLEOTIDE SEQUENCE [LARGE SCALE GENOMIC DNA]</scope>
    <source>
        <strain evidence="8 9">RCC1774</strain>
    </source>
</reference>
<feature type="domain" description="GGDEF" evidence="7">
    <location>
        <begin position="363"/>
        <end position="500"/>
    </location>
</feature>
<dbReference type="PROSITE" id="PS50839">
    <property type="entry name" value="CHASE"/>
    <property type="match status" value="1"/>
</dbReference>
<keyword evidence="2 5" id="KW-0812">Transmembrane</keyword>
<protein>
    <submittedName>
        <fullName evidence="8">Phytochrome-like protein cph2</fullName>
    </submittedName>
</protein>
<dbReference type="InterPro" id="IPR029787">
    <property type="entry name" value="Nucleotide_cyclase"/>
</dbReference>
<evidence type="ECO:0000259" key="7">
    <source>
        <dbReference type="PROSITE" id="PS50887"/>
    </source>
</evidence>
<dbReference type="GO" id="GO:0043709">
    <property type="term" value="P:cell adhesion involved in single-species biofilm formation"/>
    <property type="evidence" value="ECO:0007669"/>
    <property type="project" value="TreeGrafter"/>
</dbReference>
<dbReference type="InterPro" id="IPR050469">
    <property type="entry name" value="Diguanylate_Cyclase"/>
</dbReference>
<evidence type="ECO:0000256" key="3">
    <source>
        <dbReference type="ARBA" id="ARBA00022989"/>
    </source>
</evidence>
<evidence type="ECO:0000256" key="2">
    <source>
        <dbReference type="ARBA" id="ARBA00022692"/>
    </source>
</evidence>
<dbReference type="AlphaFoldDB" id="A0A2W1JNZ4"/>
<dbReference type="GO" id="GO:1902201">
    <property type="term" value="P:negative regulation of bacterial-type flagellum-dependent cell motility"/>
    <property type="evidence" value="ECO:0007669"/>
    <property type="project" value="TreeGrafter"/>
</dbReference>
<evidence type="ECO:0000256" key="4">
    <source>
        <dbReference type="ARBA" id="ARBA00023136"/>
    </source>
</evidence>
<sequence>MLVLLGPVVAIATYSFTAAGERNRLSAQFEKDVGESIFVLEAEIKANIKALFALQALYHASDRVTAEEFSEFSSSMRQRNPAIHTLEWIPRVSAGERFGHEARGRRRSDLETYEITERNEDGELVRAKERKTYFPVYLIEPSVGNESAIGFDLASNPNRRTALIEAMASDKLTVTDPITVDPKEPSKAFLAFVPVYTQEAKTFPERWNNLEGFVLGIFRINELLQESLLADRRHSETMAYRLVDPEAASEPLELYRSQPKISPLRKPDLSRRAVISLGPQKWELYIHATPAYLSTYGRRQPLILSISIFLIWELLVGAIAILLKRSIDLEKLARLDSLTGLSNRRYFTETIRKEWERAKRQEHPISVIMVDVDYFKHYNDSYGHRAGDECLQRIAAALKTAASRATDMICRYGGEEFVILLPNVGAQGTTTVAHKLQNQIKALAIPHKTSNVSKRVTVSIGCATQTNIKTSSWEYLVARADAAMYQAKQKGRNQIAQGKVETSSSAESQR</sequence>
<organism evidence="8 9">
    <name type="scientific">Acaryochloris thomasi RCC1774</name>
    <dbReference type="NCBI Taxonomy" id="1764569"/>
    <lineage>
        <taxon>Bacteria</taxon>
        <taxon>Bacillati</taxon>
        <taxon>Cyanobacteriota</taxon>
        <taxon>Cyanophyceae</taxon>
        <taxon>Acaryochloridales</taxon>
        <taxon>Acaryochloridaceae</taxon>
        <taxon>Acaryochloris</taxon>
        <taxon>Acaryochloris thomasi</taxon>
    </lineage>
</organism>
<dbReference type="PANTHER" id="PTHR45138">
    <property type="entry name" value="REGULATORY COMPONENTS OF SENSORY TRANSDUCTION SYSTEM"/>
    <property type="match status" value="1"/>
</dbReference>
<dbReference type="FunFam" id="3.30.70.270:FF:000001">
    <property type="entry name" value="Diguanylate cyclase domain protein"/>
    <property type="match status" value="1"/>
</dbReference>
<dbReference type="InterPro" id="IPR006189">
    <property type="entry name" value="CHASE_dom"/>
</dbReference>
<dbReference type="Proteomes" id="UP000248857">
    <property type="component" value="Unassembled WGS sequence"/>
</dbReference>
<comment type="subcellular location">
    <subcellularLocation>
        <location evidence="1">Membrane</location>
    </subcellularLocation>
</comment>
<dbReference type="GO" id="GO:0005886">
    <property type="term" value="C:plasma membrane"/>
    <property type="evidence" value="ECO:0007669"/>
    <property type="project" value="TreeGrafter"/>
</dbReference>
<dbReference type="NCBIfam" id="TIGR00254">
    <property type="entry name" value="GGDEF"/>
    <property type="match status" value="1"/>
</dbReference>
<proteinExistence type="predicted"/>
<dbReference type="EMBL" id="PQWO01000013">
    <property type="protein sequence ID" value="PZD71874.1"/>
    <property type="molecule type" value="Genomic_DNA"/>
</dbReference>
<dbReference type="GO" id="GO:0007165">
    <property type="term" value="P:signal transduction"/>
    <property type="evidence" value="ECO:0007669"/>
    <property type="project" value="UniProtKB-ARBA"/>
</dbReference>
<keyword evidence="9" id="KW-1185">Reference proteome</keyword>
<dbReference type="PANTHER" id="PTHR45138:SF9">
    <property type="entry name" value="DIGUANYLATE CYCLASE DGCM-RELATED"/>
    <property type="match status" value="1"/>
</dbReference>
<dbReference type="SMART" id="SM01079">
    <property type="entry name" value="CHASE"/>
    <property type="match status" value="1"/>
</dbReference>
<feature type="domain" description="CHASE" evidence="6">
    <location>
        <begin position="60"/>
        <end position="285"/>
    </location>
</feature>
<gene>
    <name evidence="8" type="primary">cph2_15</name>
    <name evidence="8" type="ORF">C1752_04300</name>
</gene>
<dbReference type="SUPFAM" id="SSF55073">
    <property type="entry name" value="Nucleotide cyclase"/>
    <property type="match status" value="1"/>
</dbReference>
<dbReference type="InterPro" id="IPR000160">
    <property type="entry name" value="GGDEF_dom"/>
</dbReference>
<dbReference type="SMART" id="SM00267">
    <property type="entry name" value="GGDEF"/>
    <property type="match status" value="1"/>
</dbReference>
<evidence type="ECO:0000256" key="5">
    <source>
        <dbReference type="SAM" id="Phobius"/>
    </source>
</evidence>
<dbReference type="PROSITE" id="PS50887">
    <property type="entry name" value="GGDEF"/>
    <property type="match status" value="1"/>
</dbReference>
<dbReference type="Pfam" id="PF00990">
    <property type="entry name" value="GGDEF"/>
    <property type="match status" value="1"/>
</dbReference>
<evidence type="ECO:0000313" key="8">
    <source>
        <dbReference type="EMBL" id="PZD71874.1"/>
    </source>
</evidence>
<keyword evidence="3 5" id="KW-1133">Transmembrane helix</keyword>
<dbReference type="InterPro" id="IPR043128">
    <property type="entry name" value="Rev_trsase/Diguanyl_cyclase"/>
</dbReference>
<dbReference type="Gene3D" id="3.30.450.350">
    <property type="entry name" value="CHASE domain"/>
    <property type="match status" value="1"/>
</dbReference>
<evidence type="ECO:0000256" key="1">
    <source>
        <dbReference type="ARBA" id="ARBA00004370"/>
    </source>
</evidence>
<feature type="transmembrane region" description="Helical" evidence="5">
    <location>
        <begin position="302"/>
        <end position="323"/>
    </location>
</feature>
<dbReference type="GO" id="GO:0052621">
    <property type="term" value="F:diguanylate cyclase activity"/>
    <property type="evidence" value="ECO:0007669"/>
    <property type="project" value="TreeGrafter"/>
</dbReference>
<dbReference type="Pfam" id="PF03924">
    <property type="entry name" value="CHASE"/>
    <property type="match status" value="1"/>
</dbReference>
<name>A0A2W1JNZ4_9CYAN</name>
<comment type="caution">
    <text evidence="8">The sequence shown here is derived from an EMBL/GenBank/DDBJ whole genome shotgun (WGS) entry which is preliminary data.</text>
</comment>